<name>A0AA42MA71_ACIJO</name>
<sequence length="184" mass="21089">MDLLETYTLRYDDLRACLLFSAKSDPRSYLQSIQVGHGLVCATNGHMVLICDEPEAVGFDVLIPSAVVKSFIAKLGTKRDFFVNLSQVSSEFWLLHHYECYELFKPLEGKFPDIKKVDMPKPESYESKQFPLLNFDFLMVFHKASAIYLKKPAPRIYPTSTNGNVYIEINDRVHGIICPMRSEE</sequence>
<dbReference type="AlphaFoldDB" id="A0AA42MA71"/>
<dbReference type="RefSeq" id="WP_279679011.1">
    <property type="nucleotide sequence ID" value="NZ_JAOCCL010000018.1"/>
</dbReference>
<evidence type="ECO:0000313" key="2">
    <source>
        <dbReference type="Proteomes" id="UP001160116"/>
    </source>
</evidence>
<proteinExistence type="predicted"/>
<comment type="caution">
    <text evidence="1">The sequence shown here is derived from an EMBL/GenBank/DDBJ whole genome shotgun (WGS) entry which is preliminary data.</text>
</comment>
<dbReference type="Proteomes" id="UP001160116">
    <property type="component" value="Unassembled WGS sequence"/>
</dbReference>
<evidence type="ECO:0000313" key="1">
    <source>
        <dbReference type="EMBL" id="MDH0826593.1"/>
    </source>
</evidence>
<protein>
    <submittedName>
        <fullName evidence="1">Uncharacterized protein</fullName>
    </submittedName>
</protein>
<dbReference type="EMBL" id="JAOCCL010000018">
    <property type="protein sequence ID" value="MDH0826593.1"/>
    <property type="molecule type" value="Genomic_DNA"/>
</dbReference>
<gene>
    <name evidence="1" type="ORF">N5C97_08775</name>
</gene>
<organism evidence="1 2">
    <name type="scientific">Acinetobacter johnsonii</name>
    <dbReference type="NCBI Taxonomy" id="40214"/>
    <lineage>
        <taxon>Bacteria</taxon>
        <taxon>Pseudomonadati</taxon>
        <taxon>Pseudomonadota</taxon>
        <taxon>Gammaproteobacteria</taxon>
        <taxon>Moraxellales</taxon>
        <taxon>Moraxellaceae</taxon>
        <taxon>Acinetobacter</taxon>
    </lineage>
</organism>
<accession>A0AA42MA71</accession>
<reference evidence="1" key="1">
    <citation type="submission" date="2022-09" db="EMBL/GenBank/DDBJ databases">
        <title>Intensive care unit water sources are persistently colonized with multi-drug resistant bacteria and are the site of extensive horizontal gene transfer of antibiotic resistance genes.</title>
        <authorList>
            <person name="Diorio-Toth L."/>
        </authorList>
    </citation>
    <scope>NUCLEOTIDE SEQUENCE</scope>
    <source>
        <strain evidence="1">GD03885</strain>
    </source>
</reference>